<dbReference type="NCBIfam" id="TIGR01641">
    <property type="entry name" value="phageSPP1_gp7"/>
    <property type="match status" value="1"/>
</dbReference>
<gene>
    <name evidence="2" type="ORF">UFOVP615_49</name>
</gene>
<dbReference type="InterPro" id="IPR006528">
    <property type="entry name" value="Phage_head_morphogenesis_dom"/>
</dbReference>
<dbReference type="EMBL" id="LR796584">
    <property type="protein sequence ID" value="CAB4153141.1"/>
    <property type="molecule type" value="Genomic_DNA"/>
</dbReference>
<evidence type="ECO:0000259" key="1">
    <source>
        <dbReference type="Pfam" id="PF04233"/>
    </source>
</evidence>
<feature type="domain" description="Phage head morphogenesis" evidence="1">
    <location>
        <begin position="113"/>
        <end position="184"/>
    </location>
</feature>
<organism evidence="2">
    <name type="scientific">uncultured Caudovirales phage</name>
    <dbReference type="NCBI Taxonomy" id="2100421"/>
    <lineage>
        <taxon>Viruses</taxon>
        <taxon>Duplodnaviria</taxon>
        <taxon>Heunggongvirae</taxon>
        <taxon>Uroviricota</taxon>
        <taxon>Caudoviricetes</taxon>
        <taxon>Peduoviridae</taxon>
        <taxon>Maltschvirus</taxon>
        <taxon>Maltschvirus maltsch</taxon>
    </lineage>
</organism>
<sequence>MIFENNYLTFIFERFYKKEVNLNNLIFLRPVFEYNFKKLNDPIIAEIKKGDDFSDFFIKKSENIGRFSACKTFQQAKDLTDLVISTDGFLPFEEFAIFANEILEKYNVAYLETEYNDVISNSQSSRAFLEAEVSGVAYLEYSAINDGLTREDHSAMDGIILPINHSFWKTHTPPNGWNCRCEAIPVSEFEEDFRLTKSKELQEKTIEINKYFAKNPEFAYNPAKVNWVFKESGSGKHNYFKVPTEFKEAKSVNFNL</sequence>
<accession>A0A6J5N524</accession>
<evidence type="ECO:0000313" key="2">
    <source>
        <dbReference type="EMBL" id="CAB4153141.1"/>
    </source>
</evidence>
<name>A0A6J5N524_9CAUD</name>
<dbReference type="Pfam" id="PF04233">
    <property type="entry name" value="Phage_Mu_F"/>
    <property type="match status" value="1"/>
</dbReference>
<reference evidence="2" key="1">
    <citation type="submission" date="2020-04" db="EMBL/GenBank/DDBJ databases">
        <authorList>
            <person name="Chiriac C."/>
            <person name="Salcher M."/>
            <person name="Ghai R."/>
            <person name="Kavagutti S V."/>
        </authorList>
    </citation>
    <scope>NUCLEOTIDE SEQUENCE</scope>
</reference>
<proteinExistence type="predicted"/>
<protein>
    <submittedName>
        <fullName evidence="2">Phage head morphogenesis domain</fullName>
    </submittedName>
</protein>